<feature type="domain" description="Chromosome segregation protein Spc25 C-terminal" evidence="11">
    <location>
        <begin position="144"/>
        <end position="204"/>
    </location>
</feature>
<keyword evidence="8 10" id="KW-0131">Cell cycle</keyword>
<sequence>MHDVEGFLNKLGQIRTKTRQIAHKAEAVLRRQQSMVPELRNKKDAWILEQQRRKKDEIEDLVDLMRRYQQMLEMEKRDVEHMTALADICDKKQKRLELHTLAIQLHNQLQARSAGLENFANIAANMAGLQLIRIPGRGYRICLTLLDPRQPQRCCSLLLLLDSEGKYKVSECEPALASLDELVTELRQTCNLTQFVHRLRQEFKKLLLAHRPSAETAQTEHNDAVASA</sequence>
<evidence type="ECO:0000313" key="12">
    <source>
        <dbReference type="EMBL" id="NOV35302.1"/>
    </source>
</evidence>
<comment type="similarity">
    <text evidence="2 10">Belongs to the SPC25 family.</text>
</comment>
<dbReference type="CDD" id="cd23784">
    <property type="entry name" value="RWD_Spc25"/>
    <property type="match status" value="1"/>
</dbReference>
<evidence type="ECO:0000256" key="7">
    <source>
        <dbReference type="ARBA" id="ARBA00023054"/>
    </source>
</evidence>
<keyword evidence="10" id="KW-0539">Nucleus</keyword>
<dbReference type="OrthoDB" id="6502367at2759"/>
<keyword evidence="6 10" id="KW-0498">Mitosis</keyword>
<evidence type="ECO:0000256" key="6">
    <source>
        <dbReference type="ARBA" id="ARBA00022776"/>
    </source>
</evidence>
<dbReference type="PANTHER" id="PTHR14281:SF0">
    <property type="entry name" value="KINETOCHORE PROTEIN SPC25"/>
    <property type="match status" value="1"/>
</dbReference>
<evidence type="ECO:0000256" key="5">
    <source>
        <dbReference type="ARBA" id="ARBA00022618"/>
    </source>
</evidence>
<evidence type="ECO:0000256" key="1">
    <source>
        <dbReference type="ARBA" id="ARBA00004584"/>
    </source>
</evidence>
<dbReference type="EMBL" id="GHWJ01002565">
    <property type="protein sequence ID" value="NOV35302.1"/>
    <property type="molecule type" value="Transcribed_RNA"/>
</dbReference>
<dbReference type="InterPro" id="IPR013255">
    <property type="entry name" value="Spc25_C"/>
</dbReference>
<dbReference type="AlphaFoldDB" id="A0A6M2CPA9"/>
<organism evidence="12">
    <name type="scientific">Rhipicephalus microplus</name>
    <name type="common">Cattle tick</name>
    <name type="synonym">Boophilus microplus</name>
    <dbReference type="NCBI Taxonomy" id="6941"/>
    <lineage>
        <taxon>Eukaryota</taxon>
        <taxon>Metazoa</taxon>
        <taxon>Ecdysozoa</taxon>
        <taxon>Arthropoda</taxon>
        <taxon>Chelicerata</taxon>
        <taxon>Arachnida</taxon>
        <taxon>Acari</taxon>
        <taxon>Parasitiformes</taxon>
        <taxon>Ixodida</taxon>
        <taxon>Ixodoidea</taxon>
        <taxon>Ixodidae</taxon>
        <taxon>Rhipicephalinae</taxon>
        <taxon>Rhipicephalus</taxon>
        <taxon>Boophilus</taxon>
    </lineage>
</organism>
<dbReference type="VEuPathDB" id="VectorBase:LOC119184952"/>
<evidence type="ECO:0000256" key="3">
    <source>
        <dbReference type="ARBA" id="ARBA00013692"/>
    </source>
</evidence>
<evidence type="ECO:0000256" key="9">
    <source>
        <dbReference type="ARBA" id="ARBA00023328"/>
    </source>
</evidence>
<dbReference type="Pfam" id="PF08234">
    <property type="entry name" value="Spindle_Spc25"/>
    <property type="match status" value="1"/>
</dbReference>
<keyword evidence="9 10" id="KW-0137">Centromere</keyword>
<comment type="subcellular location">
    <subcellularLocation>
        <location evidence="1">Chromosome</location>
        <location evidence="1">Centromere</location>
    </subcellularLocation>
    <subcellularLocation>
        <location evidence="10">Nucleus</location>
    </subcellularLocation>
    <subcellularLocation>
        <location evidence="10">Chromosome</location>
        <location evidence="10">Centromere</location>
        <location evidence="10">Kinetochore</location>
    </subcellularLocation>
</comment>
<dbReference type="PANTHER" id="PTHR14281">
    <property type="entry name" value="KINETOCHORE PROTEIN SPC25-RELATED"/>
    <property type="match status" value="1"/>
</dbReference>
<dbReference type="GO" id="GO:0031262">
    <property type="term" value="C:Ndc80 complex"/>
    <property type="evidence" value="ECO:0007669"/>
    <property type="project" value="InterPro"/>
</dbReference>
<evidence type="ECO:0000256" key="4">
    <source>
        <dbReference type="ARBA" id="ARBA00022454"/>
    </source>
</evidence>
<evidence type="ECO:0000259" key="11">
    <source>
        <dbReference type="Pfam" id="PF08234"/>
    </source>
</evidence>
<keyword evidence="4 10" id="KW-0158">Chromosome</keyword>
<keyword evidence="5 10" id="KW-0132">Cell division</keyword>
<evidence type="ECO:0000256" key="2">
    <source>
        <dbReference type="ARBA" id="ARBA00006379"/>
    </source>
</evidence>
<keyword evidence="7" id="KW-0175">Coiled coil</keyword>
<dbReference type="GO" id="GO:0005634">
    <property type="term" value="C:nucleus"/>
    <property type="evidence" value="ECO:0007669"/>
    <property type="project" value="UniProtKB-SubCell"/>
</dbReference>
<dbReference type="Gene3D" id="3.30.457.50">
    <property type="entry name" value="Chromosome segregation protein Spc25"/>
    <property type="match status" value="1"/>
</dbReference>
<dbReference type="InterPro" id="IPR045143">
    <property type="entry name" value="Spc25"/>
</dbReference>
<protein>
    <recommendedName>
        <fullName evidence="3 10">Kinetochore protein SPC25</fullName>
    </recommendedName>
</protein>
<evidence type="ECO:0000256" key="8">
    <source>
        <dbReference type="ARBA" id="ARBA00023306"/>
    </source>
</evidence>
<dbReference type="GO" id="GO:0051301">
    <property type="term" value="P:cell division"/>
    <property type="evidence" value="ECO:0007669"/>
    <property type="project" value="UniProtKB-UniRule"/>
</dbReference>
<comment type="function">
    <text evidence="10">Acts as a component of the essential kinetochore-associated NDC80 complex, which is required for chromosome segregation and spindle checkpoint activity.</text>
</comment>
<evidence type="ECO:0000256" key="10">
    <source>
        <dbReference type="RuleBase" id="RU367150"/>
    </source>
</evidence>
<dbReference type="GO" id="GO:0007059">
    <property type="term" value="P:chromosome segregation"/>
    <property type="evidence" value="ECO:0007669"/>
    <property type="project" value="InterPro"/>
</dbReference>
<name>A0A6M2CPA9_RHIMP</name>
<proteinExistence type="inferred from homology"/>
<accession>A0A6M2CPA9</accession>
<comment type="subunit">
    <text evidence="10">Component of the NDC80 complex.</text>
</comment>
<reference evidence="12" key="1">
    <citation type="submission" date="2019-09" db="EMBL/GenBank/DDBJ databases">
        <title>Organ-specific transcriptomic study of the physiology of the cattle tick, Rhipicephalus microplus.</title>
        <authorList>
            <person name="Tirloni L."/>
            <person name="Braz G."/>
            <person name="Gandara A.C.P."/>
            <person name="Sabadin G.A."/>
            <person name="da Silva R.M."/>
            <person name="Guizzo M.G."/>
            <person name="Machado J.A."/>
            <person name="Costa E.P."/>
            <person name="Gomes H.F."/>
            <person name="Moraes J."/>
            <person name="Mota M.B.S."/>
            <person name="Mesquita R.D."/>
            <person name="Alvarenga P.H."/>
            <person name="Alves F."/>
            <person name="Seixas A."/>
            <person name="da Fonseca R.N."/>
            <person name="Fogaca A."/>
            <person name="Logullo C."/>
            <person name="Tanaka A."/>
            <person name="Daffre S."/>
            <person name="Termignoni C."/>
            <person name="Vaz I.S.Jr."/>
            <person name="Oliveira P.L."/>
            <person name="Ribeiro J.M."/>
        </authorList>
    </citation>
    <scope>NUCLEOTIDE SEQUENCE</scope>
    <source>
        <strain evidence="12">Porto Alegre</strain>
    </source>
</reference>
<keyword evidence="10" id="KW-0995">Kinetochore</keyword>